<dbReference type="OMA" id="HIGIDMP"/>
<sequence>MPAVCHATETRRLLRFASSSHHDAVWVAATMLPQELLDLIIGHLDGDIPSLKSCALTSTAFLPSSQKGIFSRIYVSSIPPSSLSGHSFENLYTLLSTSPHIAPLITSFELSLHHQSEESEFEKIPLFLPFLCNVHRFFLLSATNLIFEWKTLPVRVQESLVSFWHASNIIDLQIEAMGHMTFDEGSRLGMGGWGSLKHLSILWSSPERLWERGSLRSPQLESLTVGYFNLDLIKYAGLDISSVRRFSAAIEIEDDASAVPKIQDFLARFQDTLEYLHLEMILHMTAIDFQMRYNYFDLYQCRNLRVVHIGIDMPQDLFPFTRLSPSVQEITIEVSFKPQMYPDCCKWSVIDSSIGEQDLPSLFLVKLDIHVSRNTLASCSLAICACEADGSIDVWEVKRNMPILHSKGILKVDIKPSEYRGFRVGIRFAYGSSQERTLWSNIHSIW</sequence>
<evidence type="ECO:0008006" key="3">
    <source>
        <dbReference type="Google" id="ProtNLM"/>
    </source>
</evidence>
<name>A0A284RRH5_ARMOS</name>
<dbReference type="EMBL" id="FUEG01000014">
    <property type="protein sequence ID" value="SJL11343.1"/>
    <property type="molecule type" value="Genomic_DNA"/>
</dbReference>
<proteinExistence type="predicted"/>
<accession>A0A284RRH5</accession>
<keyword evidence="2" id="KW-1185">Reference proteome</keyword>
<dbReference type="AlphaFoldDB" id="A0A284RRH5"/>
<protein>
    <recommendedName>
        <fullName evidence="3">F-box domain-containing protein</fullName>
    </recommendedName>
</protein>
<evidence type="ECO:0000313" key="2">
    <source>
        <dbReference type="Proteomes" id="UP000219338"/>
    </source>
</evidence>
<dbReference type="Proteomes" id="UP000219338">
    <property type="component" value="Unassembled WGS sequence"/>
</dbReference>
<gene>
    <name evidence="1" type="ORF">ARMOST_14746</name>
</gene>
<reference evidence="2" key="1">
    <citation type="journal article" date="2017" name="Nat. Ecol. Evol.">
        <title>Genome expansion and lineage-specific genetic innovations in the forest pathogenic fungi Armillaria.</title>
        <authorList>
            <person name="Sipos G."/>
            <person name="Prasanna A.N."/>
            <person name="Walter M.C."/>
            <person name="O'Connor E."/>
            <person name="Balint B."/>
            <person name="Krizsan K."/>
            <person name="Kiss B."/>
            <person name="Hess J."/>
            <person name="Varga T."/>
            <person name="Slot J."/>
            <person name="Riley R."/>
            <person name="Boka B."/>
            <person name="Rigling D."/>
            <person name="Barry K."/>
            <person name="Lee J."/>
            <person name="Mihaltcheva S."/>
            <person name="LaButti K."/>
            <person name="Lipzen A."/>
            <person name="Waldron R."/>
            <person name="Moloney N.M."/>
            <person name="Sperisen C."/>
            <person name="Kredics L."/>
            <person name="Vagvoelgyi C."/>
            <person name="Patrignani A."/>
            <person name="Fitzpatrick D."/>
            <person name="Nagy I."/>
            <person name="Doyle S."/>
            <person name="Anderson J.B."/>
            <person name="Grigoriev I.V."/>
            <person name="Gueldener U."/>
            <person name="Muensterkoetter M."/>
            <person name="Nagy L.G."/>
        </authorList>
    </citation>
    <scope>NUCLEOTIDE SEQUENCE [LARGE SCALE GENOMIC DNA]</scope>
    <source>
        <strain evidence="2">C18/9</strain>
    </source>
</reference>
<organism evidence="1 2">
    <name type="scientific">Armillaria ostoyae</name>
    <name type="common">Armillaria root rot fungus</name>
    <dbReference type="NCBI Taxonomy" id="47428"/>
    <lineage>
        <taxon>Eukaryota</taxon>
        <taxon>Fungi</taxon>
        <taxon>Dikarya</taxon>
        <taxon>Basidiomycota</taxon>
        <taxon>Agaricomycotina</taxon>
        <taxon>Agaricomycetes</taxon>
        <taxon>Agaricomycetidae</taxon>
        <taxon>Agaricales</taxon>
        <taxon>Marasmiineae</taxon>
        <taxon>Physalacriaceae</taxon>
        <taxon>Armillaria</taxon>
    </lineage>
</organism>
<evidence type="ECO:0000313" key="1">
    <source>
        <dbReference type="EMBL" id="SJL11343.1"/>
    </source>
</evidence>
<dbReference type="OrthoDB" id="2911462at2759"/>